<keyword evidence="3" id="KW-1185">Reference proteome</keyword>
<dbReference type="Proteomes" id="UP000008963">
    <property type="component" value="Chromosome"/>
</dbReference>
<dbReference type="EMBL" id="FQ312005">
    <property type="protein sequence ID" value="CBW26326.1"/>
    <property type="molecule type" value="Genomic_DNA"/>
</dbReference>
<organism evidence="2 3">
    <name type="scientific">Halobacteriovorax marinus (strain ATCC BAA-682 / DSM 15412 / SJ)</name>
    <name type="common">Bacteriovorax marinus</name>
    <dbReference type="NCBI Taxonomy" id="862908"/>
    <lineage>
        <taxon>Bacteria</taxon>
        <taxon>Pseudomonadati</taxon>
        <taxon>Bdellovibrionota</taxon>
        <taxon>Bacteriovoracia</taxon>
        <taxon>Bacteriovoracales</taxon>
        <taxon>Halobacteriovoraceae</taxon>
        <taxon>Halobacteriovorax</taxon>
    </lineage>
</organism>
<reference evidence="3" key="1">
    <citation type="journal article" date="2013" name="ISME J.">
        <title>A small predatory core genome in the divergent marine Bacteriovorax marinus SJ and the terrestrial Bdellovibrio bacteriovorus.</title>
        <authorList>
            <person name="Crossman L.C."/>
            <person name="Chen H."/>
            <person name="Cerdeno-Tarraga A.M."/>
            <person name="Brooks K."/>
            <person name="Quail M.A."/>
            <person name="Pineiro S.A."/>
            <person name="Hobley L."/>
            <person name="Sockett R.E."/>
            <person name="Bentley S.D."/>
            <person name="Parkhill J."/>
            <person name="Williams H.N."/>
            <person name="Stine O.C."/>
        </authorList>
    </citation>
    <scope>NUCLEOTIDE SEQUENCE [LARGE SCALE GENOMIC DNA]</scope>
    <source>
        <strain evidence="3">ATCC BAA-682 / DSM 15412 / SJ</strain>
    </source>
</reference>
<dbReference type="InterPro" id="IPR000595">
    <property type="entry name" value="cNMP-bd_dom"/>
</dbReference>
<sequence>MGSKMSEISGPLTLNLKKGDIVCAEGQVDHDLFIIHSGKILIFVHKGTQVTPLAHLESGEYLGELSFFDKTNRSACAICLEDTTLIKVPVEEVDKQFPPWLITIAKNITKRLRSADALLAQKGIRKKNVKTMASLSMEEQREYYQALVKFKEENHLE</sequence>
<dbReference type="STRING" id="862908.BMS_1467"/>
<dbReference type="CDD" id="cd00038">
    <property type="entry name" value="CAP_ED"/>
    <property type="match status" value="1"/>
</dbReference>
<dbReference type="InterPro" id="IPR014710">
    <property type="entry name" value="RmlC-like_jellyroll"/>
</dbReference>
<dbReference type="Gene3D" id="2.60.120.10">
    <property type="entry name" value="Jelly Rolls"/>
    <property type="match status" value="1"/>
</dbReference>
<accession>E1X098</accession>
<dbReference type="KEGG" id="bmx:BMS_1467"/>
<dbReference type="SUPFAM" id="SSF51206">
    <property type="entry name" value="cAMP-binding domain-like"/>
    <property type="match status" value="1"/>
</dbReference>
<dbReference type="Pfam" id="PF00027">
    <property type="entry name" value="cNMP_binding"/>
    <property type="match status" value="1"/>
</dbReference>
<proteinExistence type="predicted"/>
<name>E1X098_HALMS</name>
<gene>
    <name evidence="2" type="ordered locus">BMS_1467</name>
</gene>
<evidence type="ECO:0000259" key="1">
    <source>
        <dbReference type="PROSITE" id="PS50042"/>
    </source>
</evidence>
<dbReference type="eggNOG" id="COG0664">
    <property type="taxonomic scope" value="Bacteria"/>
</dbReference>
<dbReference type="InterPro" id="IPR018490">
    <property type="entry name" value="cNMP-bd_dom_sf"/>
</dbReference>
<protein>
    <submittedName>
        <fullName evidence="2">Cyclic nucleotide-binding protein</fullName>
    </submittedName>
</protein>
<evidence type="ECO:0000313" key="2">
    <source>
        <dbReference type="EMBL" id="CBW26326.1"/>
    </source>
</evidence>
<dbReference type="PATRIC" id="fig|862908.3.peg.1397"/>
<feature type="domain" description="Cyclic nucleotide-binding" evidence="1">
    <location>
        <begin position="16"/>
        <end position="88"/>
    </location>
</feature>
<evidence type="ECO:0000313" key="3">
    <source>
        <dbReference type="Proteomes" id="UP000008963"/>
    </source>
</evidence>
<dbReference type="AlphaFoldDB" id="E1X098"/>
<dbReference type="PROSITE" id="PS50042">
    <property type="entry name" value="CNMP_BINDING_3"/>
    <property type="match status" value="1"/>
</dbReference>
<dbReference type="HOGENOM" id="CLU_1675466_0_0_7"/>